<evidence type="ECO:0000256" key="1">
    <source>
        <dbReference type="SAM" id="MobiDB-lite"/>
    </source>
</evidence>
<keyword evidence="3" id="KW-1185">Reference proteome</keyword>
<dbReference type="EMBL" id="LHPG02000012">
    <property type="protein sequence ID" value="PRW44957.1"/>
    <property type="molecule type" value="Genomic_DNA"/>
</dbReference>
<feature type="region of interest" description="Disordered" evidence="1">
    <location>
        <begin position="229"/>
        <end position="268"/>
    </location>
</feature>
<dbReference type="Proteomes" id="UP000239899">
    <property type="component" value="Unassembled WGS sequence"/>
</dbReference>
<dbReference type="AlphaFoldDB" id="A0A2P6TKY4"/>
<reference evidence="2 3" key="1">
    <citation type="journal article" date="2018" name="Plant J.">
        <title>Genome sequences of Chlorella sorokiniana UTEX 1602 and Micractinium conductrix SAG 241.80: implications to maltose excretion by a green alga.</title>
        <authorList>
            <person name="Arriola M.B."/>
            <person name="Velmurugan N."/>
            <person name="Zhang Y."/>
            <person name="Plunkett M.H."/>
            <person name="Hondzo H."/>
            <person name="Barney B.M."/>
        </authorList>
    </citation>
    <scope>NUCLEOTIDE SEQUENCE [LARGE SCALE GENOMIC DNA]</scope>
    <source>
        <strain evidence="3">UTEX 1602</strain>
    </source>
</reference>
<sequence>MSLSPQPAPRLSASPSSAAGCHHCLACCAGLTFGEAAMSRSRGASAEWCEWWPAGLQSPTVYFYLRTKQLRYLLCHGGSESRELWRPFRDCDYRCCAMLRRRGRAPLAIHVPAAQTGIDQNEDNEPQFVRTVSVPLCPAATPAAACALPPSPFSAPAAAALPSATALTAAKLASAAALAASASAASLAPTTAAQQQLTGSGGGGSRPLQRSWRALAAELQALASPAHSSSSSLALSGSGESSSCSLSQGSPSPASVLRSQGAARPPRPRLTSALARLDCASARWQQAKVQLLAAQPPPPQQQQQQQQQLCSGGQVGSAPPSAGAPGSCREPPEAWATASVPPVPMLPV</sequence>
<gene>
    <name evidence="2" type="ORF">C2E21_6131</name>
</gene>
<feature type="region of interest" description="Disordered" evidence="1">
    <location>
        <begin position="294"/>
        <end position="348"/>
    </location>
</feature>
<evidence type="ECO:0000313" key="2">
    <source>
        <dbReference type="EMBL" id="PRW44957.1"/>
    </source>
</evidence>
<feature type="compositionally biased region" description="Low complexity" evidence="1">
    <location>
        <begin position="229"/>
        <end position="255"/>
    </location>
</feature>
<accession>A0A2P6TKY4</accession>
<organism evidence="2 3">
    <name type="scientific">Chlorella sorokiniana</name>
    <name type="common">Freshwater green alga</name>
    <dbReference type="NCBI Taxonomy" id="3076"/>
    <lineage>
        <taxon>Eukaryota</taxon>
        <taxon>Viridiplantae</taxon>
        <taxon>Chlorophyta</taxon>
        <taxon>core chlorophytes</taxon>
        <taxon>Trebouxiophyceae</taxon>
        <taxon>Chlorellales</taxon>
        <taxon>Chlorellaceae</taxon>
        <taxon>Chlorella clade</taxon>
        <taxon>Chlorella</taxon>
    </lineage>
</organism>
<name>A0A2P6TKY4_CHLSO</name>
<proteinExistence type="predicted"/>
<comment type="caution">
    <text evidence="2">The sequence shown here is derived from an EMBL/GenBank/DDBJ whole genome shotgun (WGS) entry which is preliminary data.</text>
</comment>
<feature type="compositionally biased region" description="Low complexity" evidence="1">
    <location>
        <begin position="316"/>
        <end position="327"/>
    </location>
</feature>
<protein>
    <submittedName>
        <fullName evidence="2">Uncharacterized protein</fullName>
    </submittedName>
</protein>
<evidence type="ECO:0000313" key="3">
    <source>
        <dbReference type="Proteomes" id="UP000239899"/>
    </source>
</evidence>